<evidence type="ECO:0000313" key="6">
    <source>
        <dbReference type="EMBL" id="QEA17508.1"/>
    </source>
</evidence>
<dbReference type="EMBL" id="CP042345">
    <property type="protein sequence ID" value="QEA17508.1"/>
    <property type="molecule type" value="Genomic_DNA"/>
</dbReference>
<dbReference type="InterPro" id="IPR007269">
    <property type="entry name" value="ICMT_MeTrfase"/>
</dbReference>
<name>A0A5B8S8R0_9SPHN</name>
<protein>
    <submittedName>
        <fullName evidence="6">Isoprenylcysteine carboxylmethyltransferase family protein</fullName>
    </submittedName>
</protein>
<dbReference type="Proteomes" id="UP000321172">
    <property type="component" value="Chromosome"/>
</dbReference>
<evidence type="ECO:0000256" key="3">
    <source>
        <dbReference type="ARBA" id="ARBA00022989"/>
    </source>
</evidence>
<keyword evidence="2 5" id="KW-0812">Transmembrane</keyword>
<evidence type="ECO:0000256" key="4">
    <source>
        <dbReference type="ARBA" id="ARBA00023136"/>
    </source>
</evidence>
<sequence length="167" mass="19089">MAPLVLIAETSIALFVLFRRPTERISMRLGDWLLAATATYAPLLIIPSEEIWPAIEPLAVALVTFGNVVQISGKLFLRRSFGIAPANRGIKRDGMYRFVRHPIYAGYLFTHIGILMVMPSLVNLVIYAIGWWAQILRIDAEERLLSQDPDYREYLTQTRWRLVPGLY</sequence>
<gene>
    <name evidence="6" type="ORF">FRF71_07355</name>
</gene>
<dbReference type="GO" id="GO:0004671">
    <property type="term" value="F:protein C-terminal S-isoprenylcysteine carboxyl O-methyltransferase activity"/>
    <property type="evidence" value="ECO:0007669"/>
    <property type="project" value="InterPro"/>
</dbReference>
<dbReference type="Gene3D" id="1.20.120.1630">
    <property type="match status" value="1"/>
</dbReference>
<dbReference type="AlphaFoldDB" id="A0A5B8S8R0"/>
<evidence type="ECO:0000313" key="7">
    <source>
        <dbReference type="Proteomes" id="UP000321172"/>
    </source>
</evidence>
<dbReference type="PANTHER" id="PTHR43847">
    <property type="entry name" value="BLL3993 PROTEIN"/>
    <property type="match status" value="1"/>
</dbReference>
<dbReference type="KEGG" id="ngf:FRF71_07355"/>
<reference evidence="6 7" key="1">
    <citation type="journal article" date="2013" name="J. Microbiol. Biotechnol.">
        <title>Novosphingobium ginsenosidimutans sp. nov., with the ability to convert ginsenoside.</title>
        <authorList>
            <person name="Kim J.K."/>
            <person name="He D."/>
            <person name="Liu Q.M."/>
            <person name="Park H.Y."/>
            <person name="Jung M.S."/>
            <person name="Yoon M.H."/>
            <person name="Kim S.C."/>
            <person name="Im W.T."/>
        </authorList>
    </citation>
    <scope>NUCLEOTIDE SEQUENCE [LARGE SCALE GENOMIC DNA]</scope>
    <source>
        <strain evidence="6 7">FW-6</strain>
    </source>
</reference>
<dbReference type="PANTHER" id="PTHR43847:SF1">
    <property type="entry name" value="BLL3993 PROTEIN"/>
    <property type="match status" value="1"/>
</dbReference>
<keyword evidence="3 5" id="KW-1133">Transmembrane helix</keyword>
<comment type="subcellular location">
    <subcellularLocation>
        <location evidence="1">Membrane</location>
        <topology evidence="1">Multi-pass membrane protein</topology>
    </subcellularLocation>
</comment>
<keyword evidence="7" id="KW-1185">Reference proteome</keyword>
<accession>A0A5B8S8R0</accession>
<organism evidence="6 7">
    <name type="scientific">Novosphingobium ginsenosidimutans</name>
    <dbReference type="NCBI Taxonomy" id="1176536"/>
    <lineage>
        <taxon>Bacteria</taxon>
        <taxon>Pseudomonadati</taxon>
        <taxon>Pseudomonadota</taxon>
        <taxon>Alphaproteobacteria</taxon>
        <taxon>Sphingomonadales</taxon>
        <taxon>Sphingomonadaceae</taxon>
        <taxon>Novosphingobium</taxon>
    </lineage>
</organism>
<evidence type="ECO:0000256" key="1">
    <source>
        <dbReference type="ARBA" id="ARBA00004141"/>
    </source>
</evidence>
<keyword evidence="6" id="KW-0808">Transferase</keyword>
<dbReference type="Pfam" id="PF04140">
    <property type="entry name" value="ICMT"/>
    <property type="match status" value="1"/>
</dbReference>
<evidence type="ECO:0000256" key="5">
    <source>
        <dbReference type="SAM" id="Phobius"/>
    </source>
</evidence>
<evidence type="ECO:0000256" key="2">
    <source>
        <dbReference type="ARBA" id="ARBA00022692"/>
    </source>
</evidence>
<dbReference type="InterPro" id="IPR052527">
    <property type="entry name" value="Metal_cation-efflux_comp"/>
</dbReference>
<keyword evidence="6" id="KW-0489">Methyltransferase</keyword>
<proteinExistence type="predicted"/>
<dbReference type="GO" id="GO:0032259">
    <property type="term" value="P:methylation"/>
    <property type="evidence" value="ECO:0007669"/>
    <property type="project" value="UniProtKB-KW"/>
</dbReference>
<keyword evidence="4 5" id="KW-0472">Membrane</keyword>
<dbReference type="GO" id="GO:0016020">
    <property type="term" value="C:membrane"/>
    <property type="evidence" value="ECO:0007669"/>
    <property type="project" value="UniProtKB-SubCell"/>
</dbReference>
<feature type="transmembrane region" description="Helical" evidence="5">
    <location>
        <begin position="98"/>
        <end position="118"/>
    </location>
</feature>
<dbReference type="OrthoDB" id="7203053at2"/>